<proteinExistence type="predicted"/>
<evidence type="ECO:0000313" key="2">
    <source>
        <dbReference type="EMBL" id="KAJ7970326.1"/>
    </source>
</evidence>
<accession>A0AAD7M5F2</accession>
<feature type="compositionally biased region" description="Pro residues" evidence="1">
    <location>
        <begin position="46"/>
        <end position="73"/>
    </location>
</feature>
<evidence type="ECO:0000256" key="1">
    <source>
        <dbReference type="SAM" id="MobiDB-lite"/>
    </source>
</evidence>
<comment type="caution">
    <text evidence="2">The sequence shown here is derived from an EMBL/GenBank/DDBJ whole genome shotgun (WGS) entry which is preliminary data.</text>
</comment>
<gene>
    <name evidence="2" type="ORF">O6P43_008529</name>
</gene>
<feature type="region of interest" description="Disordered" evidence="1">
    <location>
        <begin position="22"/>
        <end position="73"/>
    </location>
</feature>
<organism evidence="2 3">
    <name type="scientific">Quillaja saponaria</name>
    <name type="common">Soap bark tree</name>
    <dbReference type="NCBI Taxonomy" id="32244"/>
    <lineage>
        <taxon>Eukaryota</taxon>
        <taxon>Viridiplantae</taxon>
        <taxon>Streptophyta</taxon>
        <taxon>Embryophyta</taxon>
        <taxon>Tracheophyta</taxon>
        <taxon>Spermatophyta</taxon>
        <taxon>Magnoliopsida</taxon>
        <taxon>eudicotyledons</taxon>
        <taxon>Gunneridae</taxon>
        <taxon>Pentapetalae</taxon>
        <taxon>rosids</taxon>
        <taxon>fabids</taxon>
        <taxon>Fabales</taxon>
        <taxon>Quillajaceae</taxon>
        <taxon>Quillaja</taxon>
    </lineage>
</organism>
<reference evidence="2" key="1">
    <citation type="journal article" date="2023" name="Science">
        <title>Elucidation of the pathway for biosynthesis of saponin adjuvants from the soapbark tree.</title>
        <authorList>
            <person name="Reed J."/>
            <person name="Orme A."/>
            <person name="El-Demerdash A."/>
            <person name="Owen C."/>
            <person name="Martin L.B.B."/>
            <person name="Misra R.C."/>
            <person name="Kikuchi S."/>
            <person name="Rejzek M."/>
            <person name="Martin A.C."/>
            <person name="Harkess A."/>
            <person name="Leebens-Mack J."/>
            <person name="Louveau T."/>
            <person name="Stephenson M.J."/>
            <person name="Osbourn A."/>
        </authorList>
    </citation>
    <scope>NUCLEOTIDE SEQUENCE</scope>
    <source>
        <strain evidence="2">S10</strain>
    </source>
</reference>
<dbReference type="EMBL" id="JARAOO010000004">
    <property type="protein sequence ID" value="KAJ7970326.1"/>
    <property type="molecule type" value="Genomic_DNA"/>
</dbReference>
<name>A0AAD7M5F2_QUISA</name>
<keyword evidence="3" id="KW-1185">Reference proteome</keyword>
<protein>
    <submittedName>
        <fullName evidence="2">Uncharacterized protein</fullName>
    </submittedName>
</protein>
<dbReference type="AlphaFoldDB" id="A0AAD7M5F2"/>
<dbReference type="Proteomes" id="UP001163823">
    <property type="component" value="Chromosome 4"/>
</dbReference>
<dbReference type="KEGG" id="qsa:O6P43_008529"/>
<sequence>MASSHSMLSAAARVYNTDPEFRMLASKGGGPSPPPPPIRNFRIGPRNPPPEVPPPPTEMPPPPPEIQSPPPPL</sequence>
<evidence type="ECO:0000313" key="3">
    <source>
        <dbReference type="Proteomes" id="UP001163823"/>
    </source>
</evidence>